<proteinExistence type="predicted"/>
<evidence type="ECO:0000313" key="1">
    <source>
        <dbReference type="EMBL" id="QHS82187.1"/>
    </source>
</evidence>
<protein>
    <submittedName>
        <fullName evidence="1">Uncharacterized protein</fullName>
    </submittedName>
</protein>
<sequence length="95" mass="11352">MIFNIILLFNILNLILVSSSYSSNWRGRHRIRNITLKFIIFKKKSVPKLLNYYNRHYEKSYNKLFISVADGIIKYENLSDEDKYIIDFILSTLIS</sequence>
<reference evidence="1" key="1">
    <citation type="journal article" date="2020" name="Nature">
        <title>Giant virus diversity and host interactions through global metagenomics.</title>
        <authorList>
            <person name="Schulz F."/>
            <person name="Roux S."/>
            <person name="Paez-Espino D."/>
            <person name="Jungbluth S."/>
            <person name="Walsh D.A."/>
            <person name="Denef V.J."/>
            <person name="McMahon K.D."/>
            <person name="Konstantinidis K.T."/>
            <person name="Eloe-Fadrosh E.A."/>
            <person name="Kyrpides N.C."/>
            <person name="Woyke T."/>
        </authorList>
    </citation>
    <scope>NUCLEOTIDE SEQUENCE</scope>
    <source>
        <strain evidence="1">GVMAG-S-1101165-79</strain>
    </source>
</reference>
<organism evidence="1">
    <name type="scientific">viral metagenome</name>
    <dbReference type="NCBI Taxonomy" id="1070528"/>
    <lineage>
        <taxon>unclassified sequences</taxon>
        <taxon>metagenomes</taxon>
        <taxon>organismal metagenomes</taxon>
    </lineage>
</organism>
<accession>A0A6C0AQN3</accession>
<dbReference type="AlphaFoldDB" id="A0A6C0AQN3"/>
<dbReference type="EMBL" id="MN740763">
    <property type="protein sequence ID" value="QHS82187.1"/>
    <property type="molecule type" value="Genomic_DNA"/>
</dbReference>
<name>A0A6C0AQN3_9ZZZZ</name>